<reference evidence="1" key="1">
    <citation type="submission" date="2019-06" db="EMBL/GenBank/DDBJ databases">
        <authorList>
            <person name="Zheng W."/>
        </authorList>
    </citation>
    <scope>NUCLEOTIDE SEQUENCE</scope>
    <source>
        <strain evidence="1">QDHG01</strain>
    </source>
</reference>
<comment type="caution">
    <text evidence="1">The sequence shown here is derived from an EMBL/GenBank/DDBJ whole genome shotgun (WGS) entry which is preliminary data.</text>
</comment>
<protein>
    <submittedName>
        <fullName evidence="1">Uncharacterized protein</fullName>
    </submittedName>
</protein>
<evidence type="ECO:0000313" key="2">
    <source>
        <dbReference type="Proteomes" id="UP000785679"/>
    </source>
</evidence>
<dbReference type="Proteomes" id="UP000785679">
    <property type="component" value="Unassembled WGS sequence"/>
</dbReference>
<accession>A0A8J8NVM8</accession>
<dbReference type="EMBL" id="RRYP01006598">
    <property type="protein sequence ID" value="TNV81085.1"/>
    <property type="molecule type" value="Genomic_DNA"/>
</dbReference>
<keyword evidence="2" id="KW-1185">Reference proteome</keyword>
<proteinExistence type="predicted"/>
<sequence length="154" mass="18026">MSNNQCGGDDDFVGDKRNSLNPLIYGGRGNLQREEQWGGGIDEILRVGQGKNRFGLRLRFFVTVHIRDSNLKPNICLSEVQENTIGEQFYLLYQFIGDLKRKIEWEFEEIHKRKIQVEEIFVSQVFPINENNVRDQIGIKQQNFPIDCRRNLKP</sequence>
<dbReference type="AlphaFoldDB" id="A0A8J8NVM8"/>
<gene>
    <name evidence="1" type="ORF">FGO68_gene14686</name>
</gene>
<name>A0A8J8NVM8_HALGN</name>
<organism evidence="1 2">
    <name type="scientific">Halteria grandinella</name>
    <dbReference type="NCBI Taxonomy" id="5974"/>
    <lineage>
        <taxon>Eukaryota</taxon>
        <taxon>Sar</taxon>
        <taxon>Alveolata</taxon>
        <taxon>Ciliophora</taxon>
        <taxon>Intramacronucleata</taxon>
        <taxon>Spirotrichea</taxon>
        <taxon>Stichotrichia</taxon>
        <taxon>Sporadotrichida</taxon>
        <taxon>Halteriidae</taxon>
        <taxon>Halteria</taxon>
    </lineage>
</organism>
<evidence type="ECO:0000313" key="1">
    <source>
        <dbReference type="EMBL" id="TNV81085.1"/>
    </source>
</evidence>